<evidence type="ECO:0000256" key="1">
    <source>
        <dbReference type="ARBA" id="ARBA00022651"/>
    </source>
</evidence>
<dbReference type="Gene3D" id="2.115.10.20">
    <property type="entry name" value="Glycosyl hydrolase domain, family 43"/>
    <property type="match status" value="1"/>
</dbReference>
<dbReference type="GO" id="GO:0045493">
    <property type="term" value="P:xylan catabolic process"/>
    <property type="evidence" value="ECO:0007669"/>
    <property type="project" value="UniProtKB-KW"/>
</dbReference>
<reference evidence="4" key="1">
    <citation type="submission" date="2020-09" db="EMBL/GenBank/DDBJ databases">
        <title>Bacillus faecalis sp. nov., a moderately halophilic bacterium isolated from cow faeces.</title>
        <authorList>
            <person name="Jiang L."/>
            <person name="Lee J."/>
        </authorList>
    </citation>
    <scope>NUCLEOTIDE SEQUENCE</scope>
    <source>
        <strain evidence="4">AGMB 02131</strain>
    </source>
</reference>
<dbReference type="AlphaFoldDB" id="A0A927CUF1"/>
<keyword evidence="2" id="KW-0119">Carbohydrate metabolism</keyword>
<dbReference type="PANTHER" id="PTHR43772">
    <property type="entry name" value="ENDO-1,4-BETA-XYLANASE"/>
    <property type="match status" value="1"/>
</dbReference>
<evidence type="ECO:0000313" key="5">
    <source>
        <dbReference type="Proteomes" id="UP000602076"/>
    </source>
</evidence>
<dbReference type="PANTHER" id="PTHR43772:SF2">
    <property type="entry name" value="PUTATIVE (AFU_ORTHOLOGUE AFUA_2G04480)-RELATED"/>
    <property type="match status" value="1"/>
</dbReference>
<dbReference type="Proteomes" id="UP000602076">
    <property type="component" value="Unassembled WGS sequence"/>
</dbReference>
<dbReference type="InterPro" id="IPR052176">
    <property type="entry name" value="Glycosyl_Hydrlase_43_Enz"/>
</dbReference>
<evidence type="ECO:0000313" key="4">
    <source>
        <dbReference type="EMBL" id="MBD3107671.1"/>
    </source>
</evidence>
<protein>
    <recommendedName>
        <fullName evidence="3">Glucosamine inositolphosphorylceramide transferase 1 N-terminal domain-containing protein</fullName>
    </recommendedName>
</protein>
<gene>
    <name evidence="4" type="ORF">IEO70_04765</name>
</gene>
<comment type="caution">
    <text evidence="4">The sequence shown here is derived from an EMBL/GenBank/DDBJ whole genome shotgun (WGS) entry which is preliminary data.</text>
</comment>
<evidence type="ECO:0000256" key="2">
    <source>
        <dbReference type="ARBA" id="ARBA00023277"/>
    </source>
</evidence>
<dbReference type="RefSeq" id="WP_190997217.1">
    <property type="nucleotide sequence ID" value="NZ_JACXSI010000009.1"/>
</dbReference>
<keyword evidence="1" id="KW-0624">Polysaccharide degradation</keyword>
<dbReference type="SUPFAM" id="SSF75005">
    <property type="entry name" value="Arabinanase/levansucrase/invertase"/>
    <property type="match status" value="1"/>
</dbReference>
<dbReference type="InterPro" id="IPR056442">
    <property type="entry name" value="GINT1_N"/>
</dbReference>
<keyword evidence="5" id="KW-1185">Reference proteome</keyword>
<dbReference type="Pfam" id="PF24793">
    <property type="entry name" value="GINT1_N"/>
    <property type="match status" value="1"/>
</dbReference>
<proteinExistence type="predicted"/>
<keyword evidence="1" id="KW-0858">Xylan degradation</keyword>
<name>A0A927CUF1_9BACI</name>
<accession>A0A927CUF1</accession>
<dbReference type="InterPro" id="IPR023296">
    <property type="entry name" value="Glyco_hydro_beta-prop_sf"/>
</dbReference>
<dbReference type="EMBL" id="JACXSI010000009">
    <property type="protein sequence ID" value="MBD3107671.1"/>
    <property type="molecule type" value="Genomic_DNA"/>
</dbReference>
<sequence>MFKKKINFPIWSIKVFKSQLIVDSQPNQQEFIKPTLTAKDVTDIPADFIADPFLIAHESKYFMFFEVMNKIVARGEIGLATSNDGENWKYERIVLKEKCHLSYPYVFKSNNEFFMIPESTEANGVFLYKSKSFPNEWEKVCELIHGYYSDPSIFYYNEKWWMFAGSPGKLHLFFSNKIDSGWAEHPSSPLIKNNNSITRPAGRVIVHDGDIYRFTQDNSLFYGKSVRSFKIKTLSESEYSEEEVEIVLKGSDKQGDWRKDGMHQIDQLKINDNEWLIVVDGHFFHNENLLIWKLKRFLRNPIACTIRVFNGKQA</sequence>
<feature type="domain" description="Glucosamine inositolphosphorylceramide transferase 1 N-terminal" evidence="3">
    <location>
        <begin position="33"/>
        <end position="281"/>
    </location>
</feature>
<organism evidence="4 5">
    <name type="scientific">Peribacillus faecalis</name>
    <dbReference type="NCBI Taxonomy" id="2772559"/>
    <lineage>
        <taxon>Bacteria</taxon>
        <taxon>Bacillati</taxon>
        <taxon>Bacillota</taxon>
        <taxon>Bacilli</taxon>
        <taxon>Bacillales</taxon>
        <taxon>Bacillaceae</taxon>
        <taxon>Peribacillus</taxon>
    </lineage>
</organism>
<evidence type="ECO:0000259" key="3">
    <source>
        <dbReference type="Pfam" id="PF24793"/>
    </source>
</evidence>